<dbReference type="InterPro" id="IPR029044">
    <property type="entry name" value="Nucleotide-diphossugar_trans"/>
</dbReference>
<feature type="transmembrane region" description="Helical" evidence="8">
    <location>
        <begin position="355"/>
        <end position="374"/>
    </location>
</feature>
<keyword evidence="10" id="KW-1185">Reference proteome</keyword>
<dbReference type="AlphaFoldDB" id="A0A161YAT8"/>
<dbReference type="Gene3D" id="3.90.550.10">
    <property type="entry name" value="Spore Coat Polysaccharide Biosynthesis Protein SpsA, Chain A"/>
    <property type="match status" value="1"/>
</dbReference>
<dbReference type="InterPro" id="IPR052427">
    <property type="entry name" value="Glycosyltrans_GT2/GT47"/>
</dbReference>
<evidence type="ECO:0000313" key="10">
    <source>
        <dbReference type="Proteomes" id="UP000076584"/>
    </source>
</evidence>
<keyword evidence="6 8" id="KW-0472">Membrane</keyword>
<evidence type="ECO:0000256" key="1">
    <source>
        <dbReference type="ARBA" id="ARBA00004370"/>
    </source>
</evidence>
<dbReference type="Proteomes" id="UP000076584">
    <property type="component" value="Unassembled WGS sequence"/>
</dbReference>
<dbReference type="GO" id="GO:0016757">
    <property type="term" value="F:glycosyltransferase activity"/>
    <property type="evidence" value="ECO:0007669"/>
    <property type="project" value="UniProtKB-KW"/>
</dbReference>
<comment type="subcellular location">
    <subcellularLocation>
        <location evidence="1">Membrane</location>
    </subcellularLocation>
</comment>
<dbReference type="Pfam" id="PF13641">
    <property type="entry name" value="Glyco_tranf_2_3"/>
    <property type="match status" value="1"/>
</dbReference>
<name>A0A161YAT8_COLIC</name>
<protein>
    <submittedName>
        <fullName evidence="9">Polysaccharide synthase</fullName>
    </submittedName>
</protein>
<organism evidence="9 10">
    <name type="scientific">Colletotrichum incanum</name>
    <name type="common">Soybean anthracnose fungus</name>
    <dbReference type="NCBI Taxonomy" id="1573173"/>
    <lineage>
        <taxon>Eukaryota</taxon>
        <taxon>Fungi</taxon>
        <taxon>Dikarya</taxon>
        <taxon>Ascomycota</taxon>
        <taxon>Pezizomycotina</taxon>
        <taxon>Sordariomycetes</taxon>
        <taxon>Hypocreomycetidae</taxon>
        <taxon>Glomerellales</taxon>
        <taxon>Glomerellaceae</taxon>
        <taxon>Colletotrichum</taxon>
        <taxon>Colletotrichum spaethianum species complex</taxon>
    </lineage>
</organism>
<keyword evidence="5 8" id="KW-1133">Transmembrane helix</keyword>
<gene>
    <name evidence="9" type="ORF">CI238_08397</name>
</gene>
<evidence type="ECO:0000256" key="6">
    <source>
        <dbReference type="ARBA" id="ARBA00023136"/>
    </source>
</evidence>
<keyword evidence="4 8" id="KW-0812">Transmembrane</keyword>
<keyword evidence="3" id="KW-0808">Transferase</keyword>
<evidence type="ECO:0000256" key="5">
    <source>
        <dbReference type="ARBA" id="ARBA00022989"/>
    </source>
</evidence>
<dbReference type="PANTHER" id="PTHR47844:SF1">
    <property type="entry name" value="EXOSTOSIN-LIKE 2"/>
    <property type="match status" value="1"/>
</dbReference>
<feature type="transmembrane region" description="Helical" evidence="8">
    <location>
        <begin position="332"/>
        <end position="349"/>
    </location>
</feature>
<evidence type="ECO:0000256" key="7">
    <source>
        <dbReference type="ARBA" id="ARBA00023180"/>
    </source>
</evidence>
<dbReference type="SUPFAM" id="SSF53448">
    <property type="entry name" value="Nucleotide-diphospho-sugar transferases"/>
    <property type="match status" value="1"/>
</dbReference>
<dbReference type="STRING" id="1573173.A0A161YAT8"/>
<keyword evidence="7" id="KW-0325">Glycoprotein</keyword>
<dbReference type="EMBL" id="LFIW01000366">
    <property type="protein sequence ID" value="KZL86822.1"/>
    <property type="molecule type" value="Genomic_DNA"/>
</dbReference>
<evidence type="ECO:0000313" key="9">
    <source>
        <dbReference type="EMBL" id="KZL86822.1"/>
    </source>
</evidence>
<dbReference type="GO" id="GO:0016020">
    <property type="term" value="C:membrane"/>
    <property type="evidence" value="ECO:0007669"/>
    <property type="project" value="UniProtKB-SubCell"/>
</dbReference>
<keyword evidence="2" id="KW-0328">Glycosyltransferase</keyword>
<evidence type="ECO:0000256" key="3">
    <source>
        <dbReference type="ARBA" id="ARBA00022679"/>
    </source>
</evidence>
<reference evidence="9 10" key="1">
    <citation type="submission" date="2015-06" db="EMBL/GenBank/DDBJ databases">
        <title>Survival trade-offs in plant roots during colonization by closely related pathogenic and mutualistic fungi.</title>
        <authorList>
            <person name="Hacquard S."/>
            <person name="Kracher B."/>
            <person name="Hiruma K."/>
            <person name="Weinman A."/>
            <person name="Muench P."/>
            <person name="Garrido Oter R."/>
            <person name="Ver Loren van Themaat E."/>
            <person name="Dallerey J.-F."/>
            <person name="Damm U."/>
            <person name="Henrissat B."/>
            <person name="Lespinet O."/>
            <person name="Thon M."/>
            <person name="Kemen E."/>
            <person name="McHardy A.C."/>
            <person name="Schulze-Lefert P."/>
            <person name="O'Connell R.J."/>
        </authorList>
    </citation>
    <scope>NUCLEOTIDE SEQUENCE [LARGE SCALE GENOMIC DNA]</scope>
    <source>
        <strain evidence="9 10">MAFF 238704</strain>
    </source>
</reference>
<accession>A0A161YAT8</accession>
<proteinExistence type="predicted"/>
<evidence type="ECO:0000256" key="8">
    <source>
        <dbReference type="SAM" id="Phobius"/>
    </source>
</evidence>
<evidence type="ECO:0000256" key="4">
    <source>
        <dbReference type="ARBA" id="ARBA00022692"/>
    </source>
</evidence>
<evidence type="ECO:0000256" key="2">
    <source>
        <dbReference type="ARBA" id="ARBA00022676"/>
    </source>
</evidence>
<dbReference type="PANTHER" id="PTHR47844">
    <property type="entry name" value="SYNTHASE CPS1, PUTATIVE (AFU_ORTHOLOGUE AFUA_7G02500)-RELATED"/>
    <property type="match status" value="1"/>
</dbReference>
<sequence length="418" mass="48286">MWPARTPWQLIFEYPMVFCTIQMNHLTANPTWYTYDEVLTKSLTKKLKPIPLPDNPSYQSTDVSIIVATIETPDSFTDCLRLWLANHPKEIIIVTIDRDLQRVHDLVKPVIIEGDDRISVTTADYVSKRYQMVVGFKEAKGKILAFVDDDAFWGTLKVLPYLLAPLEDPKVGGTIGKQRRVKEFSKLSCHLEFASLRSLDNQNNVQSVRSAADGGCFFMVGRTMVVRAEIAMDPRFIHAITTDTWCGKLLNAGDDVFLTGWLQNEGWDIVVQNAPEAEITTIVFDDYNFLRQLVRWQRSAIQSFLTTIFSQPGIGMIAKKHPYMARKLIERLLRLVLAWIHIFTFIQGFRNNSTFAYFAAFWYIWGWINVYGSFIRRFPYVARQIWACYLLDNVYLVLDIYAWLTLTTEAWGTRNENA</sequence>
<comment type="caution">
    <text evidence="9">The sequence shown here is derived from an EMBL/GenBank/DDBJ whole genome shotgun (WGS) entry which is preliminary data.</text>
</comment>